<keyword evidence="6" id="KW-1185">Reference proteome</keyword>
<dbReference type="GO" id="GO:0003677">
    <property type="term" value="F:DNA binding"/>
    <property type="evidence" value="ECO:0007669"/>
    <property type="project" value="UniProtKB-KW"/>
</dbReference>
<feature type="domain" description="HTH arsR-type" evidence="4">
    <location>
        <begin position="3"/>
        <end position="101"/>
    </location>
</feature>
<sequence>MEHLTIDEEDLARCLWTIGDVTRLRILELLPGSPDCSEGKNVSQIADELDLKQSTVSNHLARMRTLGIVRHTKQCRDVYYWIDPERAEQIEAQLRKALKLG</sequence>
<dbReference type="InterPro" id="IPR036390">
    <property type="entry name" value="WH_DNA-bd_sf"/>
</dbReference>
<dbReference type="Gene3D" id="1.10.10.10">
    <property type="entry name" value="Winged helix-like DNA-binding domain superfamily/Winged helix DNA-binding domain"/>
    <property type="match status" value="1"/>
</dbReference>
<dbReference type="Proteomes" id="UP000478417">
    <property type="component" value="Unassembled WGS sequence"/>
</dbReference>
<evidence type="ECO:0000256" key="3">
    <source>
        <dbReference type="ARBA" id="ARBA00023163"/>
    </source>
</evidence>
<dbReference type="InterPro" id="IPR011991">
    <property type="entry name" value="ArsR-like_HTH"/>
</dbReference>
<evidence type="ECO:0000256" key="1">
    <source>
        <dbReference type="ARBA" id="ARBA00023015"/>
    </source>
</evidence>
<organism evidence="5 6">
    <name type="scientific">Oceanipulchritudo coccoides</name>
    <dbReference type="NCBI Taxonomy" id="2706888"/>
    <lineage>
        <taxon>Bacteria</taxon>
        <taxon>Pseudomonadati</taxon>
        <taxon>Verrucomicrobiota</taxon>
        <taxon>Opitutia</taxon>
        <taxon>Puniceicoccales</taxon>
        <taxon>Oceanipulchritudinaceae</taxon>
        <taxon>Oceanipulchritudo</taxon>
    </lineage>
</organism>
<comment type="caution">
    <text evidence="5">The sequence shown here is derived from an EMBL/GenBank/DDBJ whole genome shotgun (WGS) entry which is preliminary data.</text>
</comment>
<dbReference type="SMART" id="SM00418">
    <property type="entry name" value="HTH_ARSR"/>
    <property type="match status" value="1"/>
</dbReference>
<dbReference type="SUPFAM" id="SSF46785">
    <property type="entry name" value="Winged helix' DNA-binding domain"/>
    <property type="match status" value="1"/>
</dbReference>
<reference evidence="5 6" key="1">
    <citation type="submission" date="2020-02" db="EMBL/GenBank/DDBJ databases">
        <title>Albibacoteraceae fam. nov., the first described family within the subdivision 4 Verrucomicrobia.</title>
        <authorList>
            <person name="Xi F."/>
        </authorList>
    </citation>
    <scope>NUCLEOTIDE SEQUENCE [LARGE SCALE GENOMIC DNA]</scope>
    <source>
        <strain evidence="5 6">CK1056</strain>
    </source>
</reference>
<dbReference type="CDD" id="cd00090">
    <property type="entry name" value="HTH_ARSR"/>
    <property type="match status" value="1"/>
</dbReference>
<keyword evidence="2" id="KW-0238">DNA-binding</keyword>
<dbReference type="PANTHER" id="PTHR33154">
    <property type="entry name" value="TRANSCRIPTIONAL REGULATOR, ARSR FAMILY"/>
    <property type="match status" value="1"/>
</dbReference>
<dbReference type="InterPro" id="IPR051081">
    <property type="entry name" value="HTH_MetalResp_TranReg"/>
</dbReference>
<dbReference type="GO" id="GO:0003700">
    <property type="term" value="F:DNA-binding transcription factor activity"/>
    <property type="evidence" value="ECO:0007669"/>
    <property type="project" value="InterPro"/>
</dbReference>
<dbReference type="PRINTS" id="PR00778">
    <property type="entry name" value="HTHARSR"/>
</dbReference>
<dbReference type="EMBL" id="JAAGNX010000001">
    <property type="protein sequence ID" value="NDV61309.1"/>
    <property type="molecule type" value="Genomic_DNA"/>
</dbReference>
<accession>A0A6B2LZ38</accession>
<proteinExistence type="predicted"/>
<dbReference type="PANTHER" id="PTHR33154:SF33">
    <property type="entry name" value="TRANSCRIPTIONAL REPRESSOR SDPR"/>
    <property type="match status" value="1"/>
</dbReference>
<evidence type="ECO:0000256" key="2">
    <source>
        <dbReference type="ARBA" id="ARBA00023125"/>
    </source>
</evidence>
<dbReference type="InterPro" id="IPR001845">
    <property type="entry name" value="HTH_ArsR_DNA-bd_dom"/>
</dbReference>
<evidence type="ECO:0000313" key="6">
    <source>
        <dbReference type="Proteomes" id="UP000478417"/>
    </source>
</evidence>
<dbReference type="AlphaFoldDB" id="A0A6B2LZ38"/>
<protein>
    <submittedName>
        <fullName evidence="5">Winged helix-turn-helix transcriptional regulator</fullName>
    </submittedName>
</protein>
<dbReference type="NCBIfam" id="NF033788">
    <property type="entry name" value="HTH_metalloreg"/>
    <property type="match status" value="1"/>
</dbReference>
<evidence type="ECO:0000313" key="5">
    <source>
        <dbReference type="EMBL" id="NDV61309.1"/>
    </source>
</evidence>
<gene>
    <name evidence="5" type="ORF">G0Q06_02460</name>
</gene>
<dbReference type="RefSeq" id="WP_163962126.1">
    <property type="nucleotide sequence ID" value="NZ_JAAGNX010000001.1"/>
</dbReference>
<dbReference type="Pfam" id="PF01022">
    <property type="entry name" value="HTH_5"/>
    <property type="match status" value="1"/>
</dbReference>
<dbReference type="PROSITE" id="PS50987">
    <property type="entry name" value="HTH_ARSR_2"/>
    <property type="match status" value="1"/>
</dbReference>
<keyword evidence="1" id="KW-0805">Transcription regulation</keyword>
<evidence type="ECO:0000259" key="4">
    <source>
        <dbReference type="PROSITE" id="PS50987"/>
    </source>
</evidence>
<name>A0A6B2LZ38_9BACT</name>
<dbReference type="InterPro" id="IPR036388">
    <property type="entry name" value="WH-like_DNA-bd_sf"/>
</dbReference>
<keyword evidence="3" id="KW-0804">Transcription</keyword>